<evidence type="ECO:0000256" key="2">
    <source>
        <dbReference type="SAM" id="Phobius"/>
    </source>
</evidence>
<evidence type="ECO:0000313" key="3">
    <source>
        <dbReference type="EMBL" id="BBY05030.1"/>
    </source>
</evidence>
<protein>
    <recommendedName>
        <fullName evidence="5">Protein kinase domain-containing protein</fullName>
    </recommendedName>
</protein>
<organism evidence="3 4">
    <name type="scientific">Mycobacterium noviomagense</name>
    <dbReference type="NCBI Taxonomy" id="459858"/>
    <lineage>
        <taxon>Bacteria</taxon>
        <taxon>Bacillati</taxon>
        <taxon>Actinomycetota</taxon>
        <taxon>Actinomycetes</taxon>
        <taxon>Mycobacteriales</taxon>
        <taxon>Mycobacteriaceae</taxon>
        <taxon>Mycobacterium</taxon>
    </lineage>
</organism>
<feature type="region of interest" description="Disordered" evidence="1">
    <location>
        <begin position="216"/>
        <end position="263"/>
    </location>
</feature>
<keyword evidence="2" id="KW-0472">Membrane</keyword>
<dbReference type="EMBL" id="AP022583">
    <property type="protein sequence ID" value="BBY05030.1"/>
    <property type="molecule type" value="Genomic_DNA"/>
</dbReference>
<dbReference type="RefSeq" id="WP_163747896.1">
    <property type="nucleotide sequence ID" value="NZ_AP022583.1"/>
</dbReference>
<accession>A0A7I7P8X2</accession>
<dbReference type="KEGG" id="mnv:MNVI_03480"/>
<keyword evidence="2" id="KW-1133">Transmembrane helix</keyword>
<dbReference type="AlphaFoldDB" id="A0A7I7P8X2"/>
<sequence length="370" mass="38759">MGDISPKNLLFSLVPHEGVYFIDCDAMRINGVSALAQMETPGWERPAGEDLATIYSDAYKLGLLALRLLAGDHDTKNLQHLPASTPGLLRQVITDTLSNPSQQRPLPEAWSYVLGHAIEHAQHQKKTATPTATPVSVAPAPPPTPVVHSRPPVGSSAPPAPAPPPPYSTPPPPPAWAPPPPQRQPASPAKIWAGVGVAAAIIVIVAVIAITLATHNTSTPTSAPTTSSEPSAYPSDSYSTPTSSPNTPTASVPPPDLVQTPDSYGVNCSDGYHVGMNHSAWATNAGRGTDQTSCQFANNVLQAYWNTYHSPSRDSRQVIVGGAVPCPQVSANAVTPVPCSGNDFVMTCVANGDDPWITCTGGNNAKVYIY</sequence>
<name>A0A7I7P8X2_9MYCO</name>
<gene>
    <name evidence="3" type="ORF">MNVI_03480</name>
</gene>
<keyword evidence="2" id="KW-0812">Transmembrane</keyword>
<evidence type="ECO:0000313" key="4">
    <source>
        <dbReference type="Proteomes" id="UP000466894"/>
    </source>
</evidence>
<feature type="compositionally biased region" description="Low complexity" evidence="1">
    <location>
        <begin position="127"/>
        <end position="138"/>
    </location>
</feature>
<dbReference type="Proteomes" id="UP000466894">
    <property type="component" value="Chromosome"/>
</dbReference>
<feature type="compositionally biased region" description="Low complexity" evidence="1">
    <location>
        <begin position="216"/>
        <end position="250"/>
    </location>
</feature>
<proteinExistence type="predicted"/>
<reference evidence="3 4" key="1">
    <citation type="journal article" date="2019" name="Emerg. Microbes Infect.">
        <title>Comprehensive subspecies identification of 175 nontuberculous mycobacteria species based on 7547 genomic profiles.</title>
        <authorList>
            <person name="Matsumoto Y."/>
            <person name="Kinjo T."/>
            <person name="Motooka D."/>
            <person name="Nabeya D."/>
            <person name="Jung N."/>
            <person name="Uechi K."/>
            <person name="Horii T."/>
            <person name="Iida T."/>
            <person name="Fujita J."/>
            <person name="Nakamura S."/>
        </authorList>
    </citation>
    <scope>NUCLEOTIDE SEQUENCE [LARGE SCALE GENOMIC DNA]</scope>
    <source>
        <strain evidence="3 4">JCM 16367</strain>
    </source>
</reference>
<feature type="compositionally biased region" description="Low complexity" evidence="1">
    <location>
        <begin position="146"/>
        <end position="157"/>
    </location>
</feature>
<evidence type="ECO:0000256" key="1">
    <source>
        <dbReference type="SAM" id="MobiDB-lite"/>
    </source>
</evidence>
<feature type="transmembrane region" description="Helical" evidence="2">
    <location>
        <begin position="191"/>
        <end position="213"/>
    </location>
</feature>
<feature type="compositionally biased region" description="Pro residues" evidence="1">
    <location>
        <begin position="158"/>
        <end position="183"/>
    </location>
</feature>
<evidence type="ECO:0008006" key="5">
    <source>
        <dbReference type="Google" id="ProtNLM"/>
    </source>
</evidence>
<feature type="region of interest" description="Disordered" evidence="1">
    <location>
        <begin position="121"/>
        <end position="186"/>
    </location>
</feature>